<keyword evidence="3" id="KW-0732">Signal</keyword>
<proteinExistence type="predicted"/>
<dbReference type="KEGG" id="cpy:Cphy_1018"/>
<sequence precursor="true">MKKFWKVLLCALVSICTVLSMNGVYVSAEETFTVNDGKTTDFIEGWPGMGTMGAYVNEIGETVIGADMPMGFGHRLQNLYRVDLYTQEINYTMTVPDGALGFYALVQAEFINQGASLAFVINRTEAGTTTLLIGQSHEAADLTLVKGLELKDKAEHTLDIKFEKADGGVVLHITADGNSEDIMISDEVLAACLGTTDGSINSSLNQIIGGWNGIIGTVIHSYTDANRATYIESTKSEFEEYSTKINAAKASADRLNSDSNIADFVAVRKEAALVEIAIQHSSLRNYERTLLKNELKKVYESIGKHGTEDTDFQELIIIASYIEVFSEKATVSSLVSKEDTQAAENLKTTIDYDRFLEYEDNEKYAEYIANVKSKYADARNNLNTVKDKIVLNDIEAFETMVNDLSSDEKIQKAGDGKNIIILSNALLANQENYGERVAAASKTLSKAMKSYAGELAKSWDIYNVSFVKANEQGGIDFSATDYYNDDPASDVGISYRDKLKLDGLSVEFTYNSGNLGANVWLGLHFFNELDVMHISETDNYAASTGITTLIVPKSDSTDFQMGYPKLYGNCPMEGWPTVPVGTIGTKFKLEFKKNADVYEVYVTANDGESTLLHKMDAEVLETYLTNGEGYLNIGCCDKDLGQCSITLHTINGKPASSLVATNVYVDTEDVVEKGEETTPVPTSNPEENEVISEENVIKDKGNVLIPIVIVVVVLVVSCIVIFVLKKKQKKN</sequence>
<dbReference type="HOGENOM" id="CLU_378881_0_0_9"/>
<dbReference type="RefSeq" id="WP_012199044.1">
    <property type="nucleotide sequence ID" value="NC_010001.1"/>
</dbReference>
<organism evidence="4 5">
    <name type="scientific">Lachnoclostridium phytofermentans (strain ATCC 700394 / DSM 18823 / ISDg)</name>
    <name type="common">Clostridium phytofermentans</name>
    <dbReference type="NCBI Taxonomy" id="357809"/>
    <lineage>
        <taxon>Bacteria</taxon>
        <taxon>Bacillati</taxon>
        <taxon>Bacillota</taxon>
        <taxon>Clostridia</taxon>
        <taxon>Lachnospirales</taxon>
        <taxon>Lachnospiraceae</taxon>
    </lineage>
</organism>
<dbReference type="Proteomes" id="UP000000370">
    <property type="component" value="Chromosome"/>
</dbReference>
<keyword evidence="5" id="KW-1185">Reference proteome</keyword>
<keyword evidence="2" id="KW-0812">Transmembrane</keyword>
<feature type="signal peptide" evidence="3">
    <location>
        <begin position="1"/>
        <end position="28"/>
    </location>
</feature>
<feature type="coiled-coil region" evidence="1">
    <location>
        <begin position="231"/>
        <end position="258"/>
    </location>
</feature>
<evidence type="ECO:0000256" key="3">
    <source>
        <dbReference type="SAM" id="SignalP"/>
    </source>
</evidence>
<reference evidence="5" key="1">
    <citation type="submission" date="2007-11" db="EMBL/GenBank/DDBJ databases">
        <title>Complete genome sequence of Clostridium phytofermentans ISDg.</title>
        <authorList>
            <person name="Leschine S.B."/>
            <person name="Warnick T.A."/>
            <person name="Blanchard J.L."/>
            <person name="Schnell D.J."/>
            <person name="Petit E.L."/>
            <person name="LaTouf W.G."/>
            <person name="Copeland A."/>
            <person name="Lucas S."/>
            <person name="Lapidus A."/>
            <person name="Barry K."/>
            <person name="Glavina del Rio T."/>
            <person name="Dalin E."/>
            <person name="Tice H."/>
            <person name="Pitluck S."/>
            <person name="Kiss H."/>
            <person name="Brettin T."/>
            <person name="Bruce D."/>
            <person name="Detter J.C."/>
            <person name="Han C."/>
            <person name="Kuske C."/>
            <person name="Schmutz J."/>
            <person name="Larimer F."/>
            <person name="Land M."/>
            <person name="Hauser L."/>
            <person name="Kyrpides N."/>
            <person name="Kim E.A."/>
            <person name="Richardson P."/>
        </authorList>
    </citation>
    <scope>NUCLEOTIDE SEQUENCE [LARGE SCALE GENOMIC DNA]</scope>
    <source>
        <strain evidence="5">ATCC 700394 / DSM 18823 / ISDg</strain>
    </source>
</reference>
<evidence type="ECO:0000256" key="2">
    <source>
        <dbReference type="SAM" id="Phobius"/>
    </source>
</evidence>
<gene>
    <name evidence="4" type="ordered locus">Cphy_1018</name>
</gene>
<dbReference type="STRING" id="357809.Cphy_1018"/>
<evidence type="ECO:0000313" key="5">
    <source>
        <dbReference type="Proteomes" id="UP000000370"/>
    </source>
</evidence>
<evidence type="ECO:0000313" key="4">
    <source>
        <dbReference type="EMBL" id="ABX41398.1"/>
    </source>
</evidence>
<dbReference type="EMBL" id="CP000885">
    <property type="protein sequence ID" value="ABX41398.1"/>
    <property type="molecule type" value="Genomic_DNA"/>
</dbReference>
<dbReference type="AlphaFoldDB" id="A9KM55"/>
<keyword evidence="1" id="KW-0175">Coiled coil</keyword>
<name>A9KM55_LACP7</name>
<keyword evidence="2" id="KW-1133">Transmembrane helix</keyword>
<protein>
    <submittedName>
        <fullName evidence="4">Uncharacterized protein</fullName>
    </submittedName>
</protein>
<feature type="transmembrane region" description="Helical" evidence="2">
    <location>
        <begin position="703"/>
        <end position="724"/>
    </location>
</feature>
<accession>A9KM55</accession>
<feature type="chain" id="PRO_5002737195" evidence="3">
    <location>
        <begin position="29"/>
        <end position="731"/>
    </location>
</feature>
<evidence type="ECO:0000256" key="1">
    <source>
        <dbReference type="SAM" id="Coils"/>
    </source>
</evidence>
<keyword evidence="2" id="KW-0472">Membrane</keyword>